<gene>
    <name evidence="1" type="ORF">ACFSSB_00605</name>
</gene>
<dbReference type="Proteomes" id="UP001597467">
    <property type="component" value="Unassembled WGS sequence"/>
</dbReference>
<accession>A0ABW5JZ30</accession>
<sequence>MSTAIFNLLPNLKPFHHDTHYQDLFLNQNWVLVNGINNKKAVYVFKDENKLHISQNEITTETSWSIEAKNTFLIETEDGKTSVKAYFKDDDILVLNRLKTDDCAVFINEDSYSSALNTFEDVQQFLHNKYKEKVNHLIAVHEFYYIEKAEEFGPFTVEELAEKVDSETISAYCFVRDVNEPNYNKRLRIKDLLIEL</sequence>
<evidence type="ECO:0000313" key="1">
    <source>
        <dbReference type="EMBL" id="MFD2540801.1"/>
    </source>
</evidence>
<proteinExistence type="predicted"/>
<name>A0ABW5JZ30_9FLAO</name>
<keyword evidence="2" id="KW-1185">Reference proteome</keyword>
<reference evidence="2" key="1">
    <citation type="journal article" date="2019" name="Int. J. Syst. Evol. Microbiol.">
        <title>The Global Catalogue of Microorganisms (GCM) 10K type strain sequencing project: providing services to taxonomists for standard genome sequencing and annotation.</title>
        <authorList>
            <consortium name="The Broad Institute Genomics Platform"/>
            <consortium name="The Broad Institute Genome Sequencing Center for Infectious Disease"/>
            <person name="Wu L."/>
            <person name="Ma J."/>
        </authorList>
    </citation>
    <scope>NUCLEOTIDE SEQUENCE [LARGE SCALE GENOMIC DNA]</scope>
    <source>
        <strain evidence="2">KCTC 42808</strain>
    </source>
</reference>
<dbReference type="EMBL" id="JBHULM010000001">
    <property type="protein sequence ID" value="MFD2540801.1"/>
    <property type="molecule type" value="Genomic_DNA"/>
</dbReference>
<dbReference type="RefSeq" id="WP_379899884.1">
    <property type="nucleotide sequence ID" value="NZ_JBHULM010000001.1"/>
</dbReference>
<comment type="caution">
    <text evidence="1">The sequence shown here is derived from an EMBL/GenBank/DDBJ whole genome shotgun (WGS) entry which is preliminary data.</text>
</comment>
<organism evidence="1 2">
    <name type="scientific">Lacinutrix gracilariae</name>
    <dbReference type="NCBI Taxonomy" id="1747198"/>
    <lineage>
        <taxon>Bacteria</taxon>
        <taxon>Pseudomonadati</taxon>
        <taxon>Bacteroidota</taxon>
        <taxon>Flavobacteriia</taxon>
        <taxon>Flavobacteriales</taxon>
        <taxon>Flavobacteriaceae</taxon>
        <taxon>Lacinutrix</taxon>
    </lineage>
</organism>
<evidence type="ECO:0000313" key="2">
    <source>
        <dbReference type="Proteomes" id="UP001597467"/>
    </source>
</evidence>
<protein>
    <submittedName>
        <fullName evidence="1">Uncharacterized protein</fullName>
    </submittedName>
</protein>